<evidence type="ECO:0000256" key="4">
    <source>
        <dbReference type="HAMAP-Rule" id="MF_00222"/>
    </source>
</evidence>
<evidence type="ECO:0000259" key="6">
    <source>
        <dbReference type="Pfam" id="PF18317"/>
    </source>
</evidence>
<evidence type="ECO:0000256" key="3">
    <source>
        <dbReference type="ARBA" id="ARBA00023141"/>
    </source>
</evidence>
<comment type="similarity">
    <text evidence="4">Belongs to the shikimate dehydrogenase family.</text>
</comment>
<gene>
    <name evidence="4" type="primary">aroE</name>
    <name evidence="7" type="ORF">K1X15_06310</name>
</gene>
<evidence type="ECO:0000256" key="1">
    <source>
        <dbReference type="ARBA" id="ARBA00004871"/>
    </source>
</evidence>
<dbReference type="EMBL" id="CP080590">
    <property type="protein sequence ID" value="QYO79005.1"/>
    <property type="molecule type" value="Genomic_DNA"/>
</dbReference>
<dbReference type="PANTHER" id="PTHR21089:SF1">
    <property type="entry name" value="BIFUNCTIONAL 3-DEHYDROQUINATE DEHYDRATASE_SHIKIMATE DEHYDROGENASE, CHLOROPLASTIC"/>
    <property type="match status" value="1"/>
</dbReference>
<feature type="domain" description="SDH C-terminal" evidence="6">
    <location>
        <begin position="254"/>
        <end position="280"/>
    </location>
</feature>
<comment type="caution">
    <text evidence="4">Lacks conserved residue(s) required for the propagation of feature annotation.</text>
</comment>
<keyword evidence="4" id="KW-0028">Amino-acid biosynthesis</keyword>
<dbReference type="InterPro" id="IPR022893">
    <property type="entry name" value="Shikimate_DH_fam"/>
</dbReference>
<dbReference type="Gene3D" id="3.40.50.10860">
    <property type="entry name" value="Leucine Dehydrogenase, chain A, domain 1"/>
    <property type="match status" value="1"/>
</dbReference>
<comment type="pathway">
    <text evidence="1 4">Metabolic intermediate biosynthesis; chorismate biosynthesis; chorismate from D-erythrose 4-phosphate and phosphoenolpyruvate: step 4/7.</text>
</comment>
<name>A0ABX8WL32_9HYPH</name>
<dbReference type="NCBIfam" id="NF001319">
    <property type="entry name" value="PRK00258.3-3"/>
    <property type="match status" value="1"/>
</dbReference>
<accession>A0ABX8WL32</accession>
<comment type="subunit">
    <text evidence="4">Homodimer.</text>
</comment>
<feature type="binding site" evidence="4">
    <location>
        <position position="233"/>
    </location>
    <ligand>
        <name>shikimate</name>
        <dbReference type="ChEBI" id="CHEBI:36208"/>
    </ligand>
</feature>
<feature type="binding site" evidence="4">
    <location>
        <position position="231"/>
    </location>
    <ligand>
        <name>NADP(+)</name>
        <dbReference type="ChEBI" id="CHEBI:58349"/>
    </ligand>
</feature>
<dbReference type="EC" id="1.1.1.25" evidence="4"/>
<dbReference type="GO" id="GO:0004764">
    <property type="term" value="F:shikimate 3-dehydrogenase (NADP+) activity"/>
    <property type="evidence" value="ECO:0007669"/>
    <property type="project" value="UniProtKB-EC"/>
</dbReference>
<dbReference type="SUPFAM" id="SSF51735">
    <property type="entry name" value="NAD(P)-binding Rossmann-fold domains"/>
    <property type="match status" value="1"/>
</dbReference>
<sequence>MNRTASRPALRSVLVGLVGENIQRSRTPRMHMAEGGRQGLHYTYTLIDTAHRGAGAPSIGDILSCAKLFGFAGLNVTYPFKQAIMTHLDDVDDGAARVGAVNTVVFRDGRAIGYNTDLWGFAQAFRFEMAGAPNRSVLQLGAGGAGSAVANALVECGVSELVIADIDQGRAEQLAGRFASGETHVRAARHGDFADMVFDGIVNTTPVGMDKSPGLPIDPDLLRRQTWVADIVYFPLETALLAKARALGCRTMSGAGMAVFQAVKAFELFTGLPADADAMRVTFESFGTENSPVSQPG</sequence>
<evidence type="ECO:0000313" key="7">
    <source>
        <dbReference type="EMBL" id="QYO79005.1"/>
    </source>
</evidence>
<feature type="binding site" evidence="4">
    <location>
        <position position="254"/>
    </location>
    <ligand>
        <name>NADP(+)</name>
        <dbReference type="ChEBI" id="CHEBI:58349"/>
    </ligand>
</feature>
<evidence type="ECO:0000313" key="8">
    <source>
        <dbReference type="Proteomes" id="UP000825799"/>
    </source>
</evidence>
<evidence type="ECO:0000256" key="2">
    <source>
        <dbReference type="ARBA" id="ARBA00023002"/>
    </source>
</evidence>
<dbReference type="CDD" id="cd01065">
    <property type="entry name" value="NAD_bind_Shikimate_DH"/>
    <property type="match status" value="1"/>
</dbReference>
<dbReference type="Gene3D" id="3.40.50.720">
    <property type="entry name" value="NAD(P)-binding Rossmann-like Domain"/>
    <property type="match status" value="1"/>
</dbReference>
<proteinExistence type="inferred from homology"/>
<dbReference type="NCBIfam" id="NF009201">
    <property type="entry name" value="PRK12549.1"/>
    <property type="match status" value="1"/>
</dbReference>
<dbReference type="InterPro" id="IPR041121">
    <property type="entry name" value="SDH_C"/>
</dbReference>
<reference evidence="7 8" key="1">
    <citation type="submission" date="2021-08" db="EMBL/GenBank/DDBJ databases">
        <title>Devosia salina sp. nov., isolated from the South China Sea sediment.</title>
        <authorList>
            <person name="Zhou Z."/>
        </authorList>
    </citation>
    <scope>NUCLEOTIDE SEQUENCE [LARGE SCALE GENOMIC DNA]</scope>
    <source>
        <strain evidence="7 8">SCS-3</strain>
    </source>
</reference>
<keyword evidence="8" id="KW-1185">Reference proteome</keyword>
<keyword evidence="4" id="KW-0521">NADP</keyword>
<feature type="active site" description="Proton acceptor" evidence="4">
    <location>
        <position position="81"/>
    </location>
</feature>
<feature type="binding site" evidence="4">
    <location>
        <position position="117"/>
    </location>
    <ligand>
        <name>shikimate</name>
        <dbReference type="ChEBI" id="CHEBI:36208"/>
    </ligand>
</feature>
<feature type="binding site" evidence="4">
    <location>
        <position position="77"/>
    </location>
    <ligand>
        <name>shikimate</name>
        <dbReference type="ChEBI" id="CHEBI:36208"/>
    </ligand>
</feature>
<keyword evidence="3 4" id="KW-0057">Aromatic amino acid biosynthesis</keyword>
<dbReference type="Pfam" id="PF08501">
    <property type="entry name" value="Shikimate_dh_N"/>
    <property type="match status" value="1"/>
</dbReference>
<organism evidence="7 8">
    <name type="scientific">Devosia salina</name>
    <dbReference type="NCBI Taxonomy" id="2860336"/>
    <lineage>
        <taxon>Bacteria</taxon>
        <taxon>Pseudomonadati</taxon>
        <taxon>Pseudomonadota</taxon>
        <taxon>Alphaproteobacteria</taxon>
        <taxon>Hyphomicrobiales</taxon>
        <taxon>Devosiaceae</taxon>
        <taxon>Devosia</taxon>
    </lineage>
</organism>
<dbReference type="InterPro" id="IPR013708">
    <property type="entry name" value="Shikimate_DH-bd_N"/>
</dbReference>
<comment type="function">
    <text evidence="4">Involved in the biosynthesis of the chorismate, which leads to the biosynthesis of aromatic amino acids. Catalyzes the reversible NADPH linked reduction of 3-dehydroshikimate (DHSA) to yield shikimate (SA).</text>
</comment>
<keyword evidence="2 4" id="KW-0560">Oxidoreductase</keyword>
<feature type="binding site" evidence="4">
    <location>
        <position position="261"/>
    </location>
    <ligand>
        <name>shikimate</name>
        <dbReference type="ChEBI" id="CHEBI:36208"/>
    </ligand>
</feature>
<dbReference type="Pfam" id="PF18317">
    <property type="entry name" value="SDH_C"/>
    <property type="match status" value="1"/>
</dbReference>
<feature type="domain" description="Shikimate dehydrogenase substrate binding N-terminal" evidence="5">
    <location>
        <begin position="17"/>
        <end position="104"/>
    </location>
</feature>
<evidence type="ECO:0000259" key="5">
    <source>
        <dbReference type="Pfam" id="PF08501"/>
    </source>
</evidence>
<protein>
    <recommendedName>
        <fullName evidence="4">Shikimate dehydrogenase (NADP(+))</fullName>
        <shortName evidence="4">SDH</shortName>
        <ecNumber evidence="4">1.1.1.25</ecNumber>
    </recommendedName>
</protein>
<dbReference type="Proteomes" id="UP000825799">
    <property type="component" value="Chromosome"/>
</dbReference>
<dbReference type="HAMAP" id="MF_00222">
    <property type="entry name" value="Shikimate_DH_AroE"/>
    <property type="match status" value="1"/>
</dbReference>
<feature type="binding site" evidence="4">
    <location>
        <position position="102"/>
    </location>
    <ligand>
        <name>shikimate</name>
        <dbReference type="ChEBI" id="CHEBI:36208"/>
    </ligand>
</feature>
<feature type="binding site" evidence="4">
    <location>
        <position position="93"/>
    </location>
    <ligand>
        <name>NADP(+)</name>
        <dbReference type="ChEBI" id="CHEBI:58349"/>
    </ligand>
</feature>
<dbReference type="InterPro" id="IPR046346">
    <property type="entry name" value="Aminoacid_DH-like_N_sf"/>
</dbReference>
<dbReference type="SUPFAM" id="SSF53223">
    <property type="entry name" value="Aminoacid dehydrogenase-like, N-terminal domain"/>
    <property type="match status" value="1"/>
</dbReference>
<feature type="binding site" evidence="4">
    <location>
        <begin position="25"/>
        <end position="27"/>
    </location>
    <ligand>
        <name>shikimate</name>
        <dbReference type="ChEBI" id="CHEBI:36208"/>
    </ligand>
</feature>
<dbReference type="PANTHER" id="PTHR21089">
    <property type="entry name" value="SHIKIMATE DEHYDROGENASE"/>
    <property type="match status" value="1"/>
</dbReference>
<feature type="binding site" evidence="4">
    <location>
        <begin position="141"/>
        <end position="145"/>
    </location>
    <ligand>
        <name>NADP(+)</name>
        <dbReference type="ChEBI" id="CHEBI:58349"/>
    </ligand>
</feature>
<dbReference type="InterPro" id="IPR036291">
    <property type="entry name" value="NAD(P)-bd_dom_sf"/>
</dbReference>
<comment type="catalytic activity">
    <reaction evidence="4">
        <text>shikimate + NADP(+) = 3-dehydroshikimate + NADPH + H(+)</text>
        <dbReference type="Rhea" id="RHEA:17737"/>
        <dbReference type="ChEBI" id="CHEBI:15378"/>
        <dbReference type="ChEBI" id="CHEBI:16630"/>
        <dbReference type="ChEBI" id="CHEBI:36208"/>
        <dbReference type="ChEBI" id="CHEBI:57783"/>
        <dbReference type="ChEBI" id="CHEBI:58349"/>
        <dbReference type="EC" id="1.1.1.25"/>
    </reaction>
</comment>